<dbReference type="EMBL" id="JAOVZQ010000001">
    <property type="protein sequence ID" value="MCY0092566.1"/>
    <property type="molecule type" value="Genomic_DNA"/>
</dbReference>
<name>A0ABT3Y9L9_9HYPH</name>
<keyword evidence="1" id="KW-1133">Transmembrane helix</keyword>
<evidence type="ECO:0000313" key="3">
    <source>
        <dbReference type="Proteomes" id="UP001081283"/>
    </source>
</evidence>
<comment type="caution">
    <text evidence="2">The sequence shown here is derived from an EMBL/GenBank/DDBJ whole genome shotgun (WGS) entry which is preliminary data.</text>
</comment>
<dbReference type="Proteomes" id="UP001081283">
    <property type="component" value="Unassembled WGS sequence"/>
</dbReference>
<evidence type="ECO:0000313" key="2">
    <source>
        <dbReference type="EMBL" id="MCY0092566.1"/>
    </source>
</evidence>
<feature type="transmembrane region" description="Helical" evidence="1">
    <location>
        <begin position="43"/>
        <end position="63"/>
    </location>
</feature>
<protein>
    <recommendedName>
        <fullName evidence="4">Transmembrane protein</fullName>
    </recommendedName>
</protein>
<feature type="transmembrane region" description="Helical" evidence="1">
    <location>
        <begin position="12"/>
        <end position="31"/>
    </location>
</feature>
<keyword evidence="1" id="KW-0812">Transmembrane</keyword>
<reference evidence="2" key="1">
    <citation type="submission" date="2022-10" db="EMBL/GenBank/DDBJ databases">
        <title>Hoeflea sp. J2-29, isolated from marine algae.</title>
        <authorList>
            <person name="Kristyanto S."/>
            <person name="Kim J.M."/>
            <person name="Jeon C.O."/>
        </authorList>
    </citation>
    <scope>NUCLEOTIDE SEQUENCE</scope>
    <source>
        <strain evidence="2">J2-29</strain>
    </source>
</reference>
<keyword evidence="1" id="KW-0472">Membrane</keyword>
<organism evidence="2 3">
    <name type="scientific">Hoeflea ulvae</name>
    <dbReference type="NCBI Taxonomy" id="2983764"/>
    <lineage>
        <taxon>Bacteria</taxon>
        <taxon>Pseudomonadati</taxon>
        <taxon>Pseudomonadota</taxon>
        <taxon>Alphaproteobacteria</taxon>
        <taxon>Hyphomicrobiales</taxon>
        <taxon>Rhizobiaceae</taxon>
        <taxon>Hoeflea</taxon>
    </lineage>
</organism>
<keyword evidence="3" id="KW-1185">Reference proteome</keyword>
<evidence type="ECO:0008006" key="4">
    <source>
        <dbReference type="Google" id="ProtNLM"/>
    </source>
</evidence>
<proteinExistence type="predicted"/>
<feature type="transmembrane region" description="Helical" evidence="1">
    <location>
        <begin position="75"/>
        <end position="96"/>
    </location>
</feature>
<dbReference type="RefSeq" id="WP_267610544.1">
    <property type="nucleotide sequence ID" value="NZ_JAOVZQ010000001.1"/>
</dbReference>
<feature type="transmembrane region" description="Helical" evidence="1">
    <location>
        <begin position="102"/>
        <end position="123"/>
    </location>
</feature>
<evidence type="ECO:0000256" key="1">
    <source>
        <dbReference type="SAM" id="Phobius"/>
    </source>
</evidence>
<gene>
    <name evidence="2" type="ORF">OEG82_00675</name>
</gene>
<accession>A0ABT3Y9L9</accession>
<sequence length="134" mass="14247">MLAAIPLMIVPLIAYNLVMVGLLGSGIAGLGSTITSLSMMSGATWTMSLGDLLIVVALGLLFIEVLKATRTGRWSVIDHMLSMFVFVAFLVEFLLVREAATQVFFILMVIALIDVIAGFSVSIRAAGRDVSIGL</sequence>